<dbReference type="EMBL" id="BMPQ01000001">
    <property type="protein sequence ID" value="GGK46904.1"/>
    <property type="molecule type" value="Genomic_DNA"/>
</dbReference>
<keyword evidence="5" id="KW-1185">Reference proteome</keyword>
<dbReference type="RefSeq" id="WP_189320109.1">
    <property type="nucleotide sequence ID" value="NZ_BMPQ01000001.1"/>
</dbReference>
<reference evidence="4" key="2">
    <citation type="submission" date="2020-09" db="EMBL/GenBank/DDBJ databases">
        <authorList>
            <person name="Sun Q."/>
            <person name="Ohkuma M."/>
        </authorList>
    </citation>
    <scope>NUCLEOTIDE SEQUENCE</scope>
    <source>
        <strain evidence="4">JCM 3035</strain>
    </source>
</reference>
<protein>
    <submittedName>
        <fullName evidence="4">Transferase</fullName>
    </submittedName>
</protein>
<dbReference type="InterPro" id="IPR003362">
    <property type="entry name" value="Bact_transf"/>
</dbReference>
<comment type="caution">
    <text evidence="4">The sequence shown here is derived from an EMBL/GenBank/DDBJ whole genome shotgun (WGS) entry which is preliminary data.</text>
</comment>
<comment type="similarity">
    <text evidence="1">Belongs to the bacterial sugar transferase family.</text>
</comment>
<feature type="compositionally biased region" description="Low complexity" evidence="2">
    <location>
        <begin position="279"/>
        <end position="288"/>
    </location>
</feature>
<gene>
    <name evidence="4" type="ORF">GCM10010094_03590</name>
</gene>
<evidence type="ECO:0000256" key="2">
    <source>
        <dbReference type="SAM" id="MobiDB-lite"/>
    </source>
</evidence>
<sequence>MTVERTISPIAAQQPEQEFLPVPVPPPHEAPGGSGFPAKQRAVARHGPALPLLVVDATAALTAAPALPHPLLTAPLLLAVLWLNALAALYRPAAVPAVLDELPAVCARIMVSWCALAALVAALSPAHAPSARTLLTGVAVQTAASCAGRGVLHWRRRRMLVRNPAAALVVGPAATAQRVAAAFLRRPGCGLRPVGVLADDPAGDAGLPVLSTDEEVQRAVVQNGVRSVLLVGSVGEHGPLVRELTEAGCALWEVDAEVPSYDRAGIPAYEEAGHTACDPPETTTGEGPAPHDGPDGTAPARTGRPPYDPSGSNLHGAWPHAPRERIAGFSCRRLDTGRRPARPAKRALDVLVSGMLLLLAGPVLLVCAAVLRAGEGPGVVFRQERIGQDGTPFTLLKFRTHRPADEHEAATRWSVAGEQDMSRFCRFLRRTSLDELPQLWNVFRGDMSLVGPRPERPYFVAHFSRTHPGYAARHRMRTGITGLSQIQGLRGDTSIEDRARFDNAYIDDWSLWQDICILLRTAAALVRPTGS</sequence>
<evidence type="ECO:0000256" key="1">
    <source>
        <dbReference type="ARBA" id="ARBA00006464"/>
    </source>
</evidence>
<evidence type="ECO:0000313" key="5">
    <source>
        <dbReference type="Proteomes" id="UP000637788"/>
    </source>
</evidence>
<dbReference type="PANTHER" id="PTHR30576">
    <property type="entry name" value="COLANIC BIOSYNTHESIS UDP-GLUCOSE LIPID CARRIER TRANSFERASE"/>
    <property type="match status" value="1"/>
</dbReference>
<dbReference type="Pfam" id="PF02397">
    <property type="entry name" value="Bac_transf"/>
    <property type="match status" value="1"/>
</dbReference>
<dbReference type="Proteomes" id="UP000637788">
    <property type="component" value="Unassembled WGS sequence"/>
</dbReference>
<proteinExistence type="inferred from homology"/>
<feature type="domain" description="Bacterial sugar transferase" evidence="3">
    <location>
        <begin position="345"/>
        <end position="526"/>
    </location>
</feature>
<dbReference type="AlphaFoldDB" id="A0A917V6R7"/>
<accession>A0A917V6R7</accession>
<feature type="region of interest" description="Disordered" evidence="2">
    <location>
        <begin position="272"/>
        <end position="319"/>
    </location>
</feature>
<evidence type="ECO:0000259" key="3">
    <source>
        <dbReference type="Pfam" id="PF02397"/>
    </source>
</evidence>
<dbReference type="GO" id="GO:0016780">
    <property type="term" value="F:phosphotransferase activity, for other substituted phosphate groups"/>
    <property type="evidence" value="ECO:0007669"/>
    <property type="project" value="TreeGrafter"/>
</dbReference>
<evidence type="ECO:0000313" key="4">
    <source>
        <dbReference type="EMBL" id="GGK46904.1"/>
    </source>
</evidence>
<name>A0A917V6R7_9ACTN</name>
<keyword evidence="4" id="KW-0808">Transferase</keyword>
<organism evidence="4 5">
    <name type="scientific">Streptomyces flaveus</name>
    <dbReference type="NCBI Taxonomy" id="66370"/>
    <lineage>
        <taxon>Bacteria</taxon>
        <taxon>Bacillati</taxon>
        <taxon>Actinomycetota</taxon>
        <taxon>Actinomycetes</taxon>
        <taxon>Kitasatosporales</taxon>
        <taxon>Streptomycetaceae</taxon>
        <taxon>Streptomyces</taxon>
        <taxon>Streptomyces aurantiacus group</taxon>
    </lineage>
</organism>
<reference evidence="4" key="1">
    <citation type="journal article" date="2014" name="Int. J. Syst. Evol. Microbiol.">
        <title>Complete genome sequence of Corynebacterium casei LMG S-19264T (=DSM 44701T), isolated from a smear-ripened cheese.</title>
        <authorList>
            <consortium name="US DOE Joint Genome Institute (JGI-PGF)"/>
            <person name="Walter F."/>
            <person name="Albersmeier A."/>
            <person name="Kalinowski J."/>
            <person name="Ruckert C."/>
        </authorList>
    </citation>
    <scope>NUCLEOTIDE SEQUENCE</scope>
    <source>
        <strain evidence="4">JCM 3035</strain>
    </source>
</reference>
<dbReference type="PANTHER" id="PTHR30576:SF0">
    <property type="entry name" value="UNDECAPRENYL-PHOSPHATE N-ACETYLGALACTOSAMINYL 1-PHOSPHATE TRANSFERASE-RELATED"/>
    <property type="match status" value="1"/>
</dbReference>